<accession>A0AAN8XDH7</accession>
<protein>
    <submittedName>
        <fullName evidence="2">Uncharacterized protein</fullName>
    </submittedName>
</protein>
<name>A0AAN8XDH7_HALRR</name>
<dbReference type="Proteomes" id="UP001381693">
    <property type="component" value="Unassembled WGS sequence"/>
</dbReference>
<comment type="caution">
    <text evidence="2">The sequence shown here is derived from an EMBL/GenBank/DDBJ whole genome shotgun (WGS) entry which is preliminary data.</text>
</comment>
<organism evidence="2 3">
    <name type="scientific">Halocaridina rubra</name>
    <name type="common">Hawaiian red shrimp</name>
    <dbReference type="NCBI Taxonomy" id="373956"/>
    <lineage>
        <taxon>Eukaryota</taxon>
        <taxon>Metazoa</taxon>
        <taxon>Ecdysozoa</taxon>
        <taxon>Arthropoda</taxon>
        <taxon>Crustacea</taxon>
        <taxon>Multicrustacea</taxon>
        <taxon>Malacostraca</taxon>
        <taxon>Eumalacostraca</taxon>
        <taxon>Eucarida</taxon>
        <taxon>Decapoda</taxon>
        <taxon>Pleocyemata</taxon>
        <taxon>Caridea</taxon>
        <taxon>Atyoidea</taxon>
        <taxon>Atyidae</taxon>
        <taxon>Halocaridina</taxon>
    </lineage>
</organism>
<keyword evidence="3" id="KW-1185">Reference proteome</keyword>
<dbReference type="AlphaFoldDB" id="A0AAN8XDH7"/>
<reference evidence="2 3" key="1">
    <citation type="submission" date="2023-11" db="EMBL/GenBank/DDBJ databases">
        <title>Halocaridina rubra genome assembly.</title>
        <authorList>
            <person name="Smith C."/>
        </authorList>
    </citation>
    <scope>NUCLEOTIDE SEQUENCE [LARGE SCALE GENOMIC DNA]</scope>
    <source>
        <strain evidence="2">EP-1</strain>
        <tissue evidence="2">Whole</tissue>
    </source>
</reference>
<proteinExistence type="predicted"/>
<feature type="non-terminal residue" evidence="2">
    <location>
        <position position="76"/>
    </location>
</feature>
<feature type="region of interest" description="Disordered" evidence="1">
    <location>
        <begin position="38"/>
        <end position="76"/>
    </location>
</feature>
<evidence type="ECO:0000256" key="1">
    <source>
        <dbReference type="SAM" id="MobiDB-lite"/>
    </source>
</evidence>
<evidence type="ECO:0000313" key="3">
    <source>
        <dbReference type="Proteomes" id="UP001381693"/>
    </source>
</evidence>
<dbReference type="EMBL" id="JAXCGZ010006838">
    <property type="protein sequence ID" value="KAK7079503.1"/>
    <property type="molecule type" value="Genomic_DNA"/>
</dbReference>
<sequence length="76" mass="8359">MKLKQKHSSEETPLCSRKGQATLKTPCKFFLKGARSGMDRGTFSEGQVPGYCSTQEGQPTLRPSLASHTFPTMLKP</sequence>
<gene>
    <name evidence="2" type="ORF">SK128_026928</name>
</gene>
<evidence type="ECO:0000313" key="2">
    <source>
        <dbReference type="EMBL" id="KAK7079503.1"/>
    </source>
</evidence>